<accession>A0A2P5AA80</accession>
<proteinExistence type="inferred from homology"/>
<dbReference type="OrthoDB" id="10267824at2759"/>
<dbReference type="PANTHER" id="PTHR13691">
    <property type="entry name" value="RIBOSOMAL PROTEIN L2"/>
    <property type="match status" value="1"/>
</dbReference>
<keyword evidence="9" id="KW-1185">Reference proteome</keyword>
<comment type="similarity">
    <text evidence="2">Belongs to the universal ribosomal protein uL2 family.</text>
</comment>
<dbReference type="InterPro" id="IPR008991">
    <property type="entry name" value="Translation_prot_SH3-like_sf"/>
</dbReference>
<dbReference type="STRING" id="3476.A0A2P5AA80"/>
<protein>
    <submittedName>
        <fullName evidence="8">Ribosomal protein</fullName>
    </submittedName>
</protein>
<dbReference type="InterPro" id="IPR014722">
    <property type="entry name" value="Rib_uL2_dom2"/>
</dbReference>
<dbReference type="Gene3D" id="2.30.30.30">
    <property type="match status" value="1"/>
</dbReference>
<feature type="compositionally biased region" description="Polar residues" evidence="6">
    <location>
        <begin position="76"/>
        <end position="86"/>
    </location>
</feature>
<dbReference type="GO" id="GO:0005762">
    <property type="term" value="C:mitochondrial large ribosomal subunit"/>
    <property type="evidence" value="ECO:0007669"/>
    <property type="project" value="TreeGrafter"/>
</dbReference>
<gene>
    <name evidence="8" type="ORF">PanWU01x14_352720</name>
</gene>
<evidence type="ECO:0000256" key="1">
    <source>
        <dbReference type="ARBA" id="ARBA00004173"/>
    </source>
</evidence>
<evidence type="ECO:0000259" key="7">
    <source>
        <dbReference type="SMART" id="SM01382"/>
    </source>
</evidence>
<reference evidence="9" key="1">
    <citation type="submission" date="2016-06" db="EMBL/GenBank/DDBJ databases">
        <title>Parallel loss of symbiosis genes in relatives of nitrogen-fixing non-legume Parasponia.</title>
        <authorList>
            <person name="Van Velzen R."/>
            <person name="Holmer R."/>
            <person name="Bu F."/>
            <person name="Rutten L."/>
            <person name="Van Zeijl A."/>
            <person name="Liu W."/>
            <person name="Santuari L."/>
            <person name="Cao Q."/>
            <person name="Sharma T."/>
            <person name="Shen D."/>
            <person name="Roswanjaya Y."/>
            <person name="Wardhani T."/>
            <person name="Kalhor M.S."/>
            <person name="Jansen J."/>
            <person name="Van den Hoogen J."/>
            <person name="Gungor B."/>
            <person name="Hartog M."/>
            <person name="Hontelez J."/>
            <person name="Verver J."/>
            <person name="Yang W.-C."/>
            <person name="Schijlen E."/>
            <person name="Repin R."/>
            <person name="Schilthuizen M."/>
            <person name="Schranz E."/>
            <person name="Heidstra R."/>
            <person name="Miyata K."/>
            <person name="Fedorova E."/>
            <person name="Kohlen W."/>
            <person name="Bisseling T."/>
            <person name="Smit S."/>
            <person name="Geurts R."/>
        </authorList>
    </citation>
    <scope>NUCLEOTIDE SEQUENCE [LARGE SCALE GENOMIC DNA]</scope>
    <source>
        <strain evidence="9">cv. WU1-14</strain>
    </source>
</reference>
<comment type="caution">
    <text evidence="8">The sequence shown here is derived from an EMBL/GenBank/DDBJ whole genome shotgun (WGS) entry which is preliminary data.</text>
</comment>
<dbReference type="InterPro" id="IPR002171">
    <property type="entry name" value="Ribosomal_uL2"/>
</dbReference>
<feature type="region of interest" description="Disordered" evidence="6">
    <location>
        <begin position="61"/>
        <end position="86"/>
    </location>
</feature>
<dbReference type="GO" id="GO:0032543">
    <property type="term" value="P:mitochondrial translation"/>
    <property type="evidence" value="ECO:0007669"/>
    <property type="project" value="TreeGrafter"/>
</dbReference>
<keyword evidence="3 8" id="KW-0689">Ribosomal protein</keyword>
<dbReference type="Pfam" id="PF03947">
    <property type="entry name" value="Ribosomal_L2_C"/>
    <property type="match status" value="1"/>
</dbReference>
<feature type="domain" description="Large ribosomal subunit protein uL2 C-terminal" evidence="7">
    <location>
        <begin position="1"/>
        <end position="84"/>
    </location>
</feature>
<dbReference type="GO" id="GO:0003735">
    <property type="term" value="F:structural constituent of ribosome"/>
    <property type="evidence" value="ECO:0007669"/>
    <property type="project" value="InterPro"/>
</dbReference>
<name>A0A2P5AA80_PARAD</name>
<dbReference type="Proteomes" id="UP000237105">
    <property type="component" value="Unassembled WGS sequence"/>
</dbReference>
<evidence type="ECO:0000313" key="8">
    <source>
        <dbReference type="EMBL" id="PON33448.1"/>
    </source>
</evidence>
<dbReference type="GO" id="GO:0003723">
    <property type="term" value="F:RNA binding"/>
    <property type="evidence" value="ECO:0007669"/>
    <property type="project" value="TreeGrafter"/>
</dbReference>
<evidence type="ECO:0000313" key="9">
    <source>
        <dbReference type="Proteomes" id="UP000237105"/>
    </source>
</evidence>
<dbReference type="SUPFAM" id="SSF50104">
    <property type="entry name" value="Translation proteins SH3-like domain"/>
    <property type="match status" value="1"/>
</dbReference>
<evidence type="ECO:0000256" key="2">
    <source>
        <dbReference type="ARBA" id="ARBA00005636"/>
    </source>
</evidence>
<dbReference type="EMBL" id="JXTB01000729">
    <property type="protein sequence ID" value="PON33448.1"/>
    <property type="molecule type" value="Genomic_DNA"/>
</dbReference>
<sequence>MRFGTVIHNIEFNRGQGGKLVRAAGTSANILKKPSSTKCLVRLSEKWVDSRCMATIGVVSNPSHRDKKLPERPGTTDWSRSGNESS</sequence>
<dbReference type="PANTHER" id="PTHR13691:SF72">
    <property type="entry name" value="EXPRESSED PROTEIN"/>
    <property type="match status" value="1"/>
</dbReference>
<comment type="subcellular location">
    <subcellularLocation>
        <location evidence="1">Mitochondrion</location>
    </subcellularLocation>
</comment>
<dbReference type="AlphaFoldDB" id="A0A2P5AA80"/>
<organism evidence="8 9">
    <name type="scientific">Parasponia andersonii</name>
    <name type="common">Sponia andersonii</name>
    <dbReference type="NCBI Taxonomy" id="3476"/>
    <lineage>
        <taxon>Eukaryota</taxon>
        <taxon>Viridiplantae</taxon>
        <taxon>Streptophyta</taxon>
        <taxon>Embryophyta</taxon>
        <taxon>Tracheophyta</taxon>
        <taxon>Spermatophyta</taxon>
        <taxon>Magnoliopsida</taxon>
        <taxon>eudicotyledons</taxon>
        <taxon>Gunneridae</taxon>
        <taxon>Pentapetalae</taxon>
        <taxon>rosids</taxon>
        <taxon>fabids</taxon>
        <taxon>Rosales</taxon>
        <taxon>Cannabaceae</taxon>
        <taxon>Parasponia</taxon>
    </lineage>
</organism>
<dbReference type="InterPro" id="IPR022669">
    <property type="entry name" value="Ribosomal_uL2_C"/>
</dbReference>
<evidence type="ECO:0000256" key="5">
    <source>
        <dbReference type="ARBA" id="ARBA00023274"/>
    </source>
</evidence>
<keyword evidence="5" id="KW-0687">Ribonucleoprotein</keyword>
<evidence type="ECO:0000256" key="3">
    <source>
        <dbReference type="ARBA" id="ARBA00022980"/>
    </source>
</evidence>
<dbReference type="SMART" id="SM01382">
    <property type="entry name" value="Ribosomal_L2_C"/>
    <property type="match status" value="1"/>
</dbReference>
<keyword evidence="4" id="KW-0496">Mitochondrion</keyword>
<evidence type="ECO:0000256" key="6">
    <source>
        <dbReference type="SAM" id="MobiDB-lite"/>
    </source>
</evidence>
<evidence type="ECO:0000256" key="4">
    <source>
        <dbReference type="ARBA" id="ARBA00023128"/>
    </source>
</evidence>